<gene>
    <name evidence="4" type="primary">Ttc39b</name>
</gene>
<accession>A0A6F9DV90</accession>
<dbReference type="PANTHER" id="PTHR31859">
    <property type="entry name" value="TETRATRICOPEPTIDE REPEAT PROTEIN 39 FAMILY MEMBER"/>
    <property type="match status" value="1"/>
</dbReference>
<organism evidence="4">
    <name type="scientific">Phallusia mammillata</name>
    <dbReference type="NCBI Taxonomy" id="59560"/>
    <lineage>
        <taxon>Eukaryota</taxon>
        <taxon>Metazoa</taxon>
        <taxon>Chordata</taxon>
        <taxon>Tunicata</taxon>
        <taxon>Ascidiacea</taxon>
        <taxon>Phlebobranchia</taxon>
        <taxon>Ascidiidae</taxon>
        <taxon>Phallusia</taxon>
    </lineage>
</organism>
<dbReference type="InterPro" id="IPR019412">
    <property type="entry name" value="IML2/TPR_39"/>
</dbReference>
<sequence length="599" mass="69008">MSTQESLEDSDEEFEDASGQISKDEILDLDSAMAEVNIAISLFFNNEFNEARKLMAEKSSTSMYHAIGVSTLRFMESVMTFENKDINEAMTCIKSAIQICNRHRRKQNLTTSFQKMLGLSETTELTDSELHAELIFAELNLYRSALTFIQDENLLSFIRGALKVRLCYQTYNYCYKIVAAEGFNLKQNCHHFHGGVMLGCGAFNIGLSLLPPRILSLLEWIGFSSDKQTGLDQLKTGYTSPNLRSSLISLFILGYNLFVSVHLGTHDADLVYTEKVLSEMLQKYPKGVYFHLFAGRLKQLQGNFTEAIDHLIQAAEIQTEWKQFSHICYWEIMWCHTFTMNWKSAAKYAEILRTESNWSKCVYSYLRAVFLYVDDKDGNAEEIRKLMREVPELKQRFAGKSIPMEKFITRKARKFLEQGEHLVMPVHEMAYAWNGLVMLKQNSELRNKLLQLIQQEQNSLEKRKALSPEKGSSSDVNKTKKSKDGKMNGNYFDDYCLLQLLKGACLRYGNQFLQAELCYTDIRENFKGIAKDHYLAPAGLSDLVWMWIEQGKTGEAAELLKFTKKTYTHYSMESRLHFRMQAAQLRLQECASKLQQSMH</sequence>
<protein>
    <submittedName>
        <fullName evidence="4">Tetratricopeptide repeat protein 39B</fullName>
    </submittedName>
</protein>
<evidence type="ECO:0000313" key="4">
    <source>
        <dbReference type="EMBL" id="CAB3267342.1"/>
    </source>
</evidence>
<dbReference type="Gene3D" id="1.25.40.10">
    <property type="entry name" value="Tetratricopeptide repeat domain"/>
    <property type="match status" value="1"/>
</dbReference>
<proteinExistence type="evidence at transcript level"/>
<evidence type="ECO:0000256" key="3">
    <source>
        <dbReference type="SAM" id="MobiDB-lite"/>
    </source>
</evidence>
<name>A0A6F9DV90_9ASCI</name>
<dbReference type="SUPFAM" id="SSF48452">
    <property type="entry name" value="TPR-like"/>
    <property type="match status" value="1"/>
</dbReference>
<feature type="region of interest" description="Disordered" evidence="3">
    <location>
        <begin position="461"/>
        <end position="483"/>
    </location>
</feature>
<dbReference type="Pfam" id="PF10300">
    <property type="entry name" value="Iml2-TPR_39"/>
    <property type="match status" value="1"/>
</dbReference>
<keyword evidence="2" id="KW-0802">TPR repeat</keyword>
<dbReference type="PANTHER" id="PTHR31859:SF9">
    <property type="entry name" value="TETRATRICOPEPTIDE REPEAT PROTEIN 39B"/>
    <property type="match status" value="1"/>
</dbReference>
<comment type="similarity">
    <text evidence="1">Belongs to the TTC39 family.</text>
</comment>
<dbReference type="EMBL" id="LR791480">
    <property type="protein sequence ID" value="CAB3267342.1"/>
    <property type="molecule type" value="mRNA"/>
</dbReference>
<reference evidence="4" key="1">
    <citation type="submission" date="2020-04" db="EMBL/GenBank/DDBJ databases">
        <authorList>
            <person name="Neveu A P."/>
        </authorList>
    </citation>
    <scope>NUCLEOTIDE SEQUENCE</scope>
    <source>
        <tissue evidence="4">Whole embryo</tissue>
    </source>
</reference>
<evidence type="ECO:0000256" key="2">
    <source>
        <dbReference type="ARBA" id="ARBA00022803"/>
    </source>
</evidence>
<dbReference type="AlphaFoldDB" id="A0A6F9DV90"/>
<evidence type="ECO:0000256" key="1">
    <source>
        <dbReference type="ARBA" id="ARBA00006400"/>
    </source>
</evidence>
<dbReference type="InterPro" id="IPR011990">
    <property type="entry name" value="TPR-like_helical_dom_sf"/>
</dbReference>